<dbReference type="SUPFAM" id="SSF57850">
    <property type="entry name" value="RING/U-box"/>
    <property type="match status" value="1"/>
</dbReference>
<keyword evidence="1" id="KW-0862">Zinc</keyword>
<sequence>MLVEDDVPPVRAVHGAHDTVSETTSEDLDFCEYMDVTEAELEMRCPICLEVRTGTAGDFDFKQRWIVLQCCEDAVCRQCLRQHLQSNGNSCPLNASHRLQDMDVIAGCQSPEEWLKLEQRRRFLEAGARGFCCSSPSCAGLLPPTPAAAPWERQPFPTPCPGCYKAHCGRCGTPWPSHDLMERHLCEDLRHVPSRERGRVAGERVAQPLVDAVSATVTNNGHFNWVSTTVQTLVADAARERLDGVGLNALETEVLMHGLPTPWPNPTTSPELRLFHWLQEHRQGLGDGLGARPAGGAAEEDDELQRFWNFHQVGCGHGLFRLSLSAGHTQWVVKTPADAEMFPLLW</sequence>
<organism evidence="3 4">
    <name type="scientific">Durusdinium trenchii</name>
    <dbReference type="NCBI Taxonomy" id="1381693"/>
    <lineage>
        <taxon>Eukaryota</taxon>
        <taxon>Sar</taxon>
        <taxon>Alveolata</taxon>
        <taxon>Dinophyceae</taxon>
        <taxon>Suessiales</taxon>
        <taxon>Symbiodiniaceae</taxon>
        <taxon>Durusdinium</taxon>
    </lineage>
</organism>
<proteinExistence type="predicted"/>
<protein>
    <submittedName>
        <fullName evidence="3">Gamma-tubulin complex component 4-like</fullName>
    </submittedName>
</protein>
<keyword evidence="1" id="KW-0479">Metal-binding</keyword>
<dbReference type="Gene3D" id="3.30.40.10">
    <property type="entry name" value="Zinc/RING finger domain, C3HC4 (zinc finger)"/>
    <property type="match status" value="1"/>
</dbReference>
<evidence type="ECO:0000256" key="1">
    <source>
        <dbReference type="PROSITE-ProRule" id="PRU00175"/>
    </source>
</evidence>
<name>A0ABP0M2B0_9DINO</name>
<accession>A0ABP0M2B0</accession>
<keyword evidence="1" id="KW-0863">Zinc-finger</keyword>
<dbReference type="EMBL" id="CAXAMM010019058">
    <property type="protein sequence ID" value="CAK9044882.1"/>
    <property type="molecule type" value="Genomic_DNA"/>
</dbReference>
<dbReference type="InterPro" id="IPR001841">
    <property type="entry name" value="Znf_RING"/>
</dbReference>
<feature type="domain" description="RING-type" evidence="2">
    <location>
        <begin position="45"/>
        <end position="93"/>
    </location>
</feature>
<reference evidence="3 4" key="1">
    <citation type="submission" date="2024-02" db="EMBL/GenBank/DDBJ databases">
        <authorList>
            <person name="Chen Y."/>
            <person name="Shah S."/>
            <person name="Dougan E. K."/>
            <person name="Thang M."/>
            <person name="Chan C."/>
        </authorList>
    </citation>
    <scope>NUCLEOTIDE SEQUENCE [LARGE SCALE GENOMIC DNA]</scope>
</reference>
<dbReference type="InterPro" id="IPR013083">
    <property type="entry name" value="Znf_RING/FYVE/PHD"/>
</dbReference>
<dbReference type="PROSITE" id="PS50089">
    <property type="entry name" value="ZF_RING_2"/>
    <property type="match status" value="1"/>
</dbReference>
<keyword evidence="4" id="KW-1185">Reference proteome</keyword>
<comment type="caution">
    <text evidence="3">The sequence shown here is derived from an EMBL/GenBank/DDBJ whole genome shotgun (WGS) entry which is preliminary data.</text>
</comment>
<evidence type="ECO:0000313" key="4">
    <source>
        <dbReference type="Proteomes" id="UP001642464"/>
    </source>
</evidence>
<evidence type="ECO:0000313" key="3">
    <source>
        <dbReference type="EMBL" id="CAK9044882.1"/>
    </source>
</evidence>
<dbReference type="Proteomes" id="UP001642464">
    <property type="component" value="Unassembled WGS sequence"/>
</dbReference>
<gene>
    <name evidence="3" type="ORF">SCF082_LOCUS25437</name>
</gene>
<evidence type="ECO:0000259" key="2">
    <source>
        <dbReference type="PROSITE" id="PS50089"/>
    </source>
</evidence>